<name>A0A438ELW5_VITVI</name>
<feature type="coiled-coil region" evidence="1">
    <location>
        <begin position="171"/>
        <end position="205"/>
    </location>
</feature>
<dbReference type="PANTHER" id="PTHR47661:SF3">
    <property type="entry name" value="PROTEIN CONTAINING PDZ DOMAIN, A K-BOX DOMAIN, AND A TPR REGION"/>
    <property type="match status" value="1"/>
</dbReference>
<dbReference type="Proteomes" id="UP000288805">
    <property type="component" value="Unassembled WGS sequence"/>
</dbReference>
<dbReference type="SUPFAM" id="SSF50156">
    <property type="entry name" value="PDZ domain-like"/>
    <property type="match status" value="1"/>
</dbReference>
<protein>
    <submittedName>
        <fullName evidence="3">Protein MET1, chloroplastic</fullName>
    </submittedName>
</protein>
<evidence type="ECO:0000256" key="1">
    <source>
        <dbReference type="SAM" id="Coils"/>
    </source>
</evidence>
<sequence>MSLAPSSYASLYSSPPLPRTVPMRQSSFCKLPCSNHSSIPTGLISFCNTHLVKPSILVVRASETEPSQTSKSESEEEKYEEYEVELVQPYGLKFAKGRDGGTYIDAIAPGGSADKTEMFTVGDKVLATSAVFGTEIWPAAEYGGRWKVDNTGELTEKEIIRAERNSGVISNRVREIQMQNYQKKMEQKERRAKDLREGLQLYRKHFWAYPSSFKGLLMSAKYEEALDKFESVLDQNRTQMKLLQQVIMSPVVTLSLISQNPFIFLAFFRQIQAGLSALEDALEAGYEDFKTIRTDPDLANIRKSEEFEPLLKRFDESFINENAINAIKSLFGLLKKE</sequence>
<dbReference type="Gene3D" id="2.30.42.10">
    <property type="match status" value="1"/>
</dbReference>
<dbReference type="InterPro" id="IPR036034">
    <property type="entry name" value="PDZ_sf"/>
</dbReference>
<accession>A0A438ELW5</accession>
<organism evidence="3 4">
    <name type="scientific">Vitis vinifera</name>
    <name type="common">Grape</name>
    <dbReference type="NCBI Taxonomy" id="29760"/>
    <lineage>
        <taxon>Eukaryota</taxon>
        <taxon>Viridiplantae</taxon>
        <taxon>Streptophyta</taxon>
        <taxon>Embryophyta</taxon>
        <taxon>Tracheophyta</taxon>
        <taxon>Spermatophyta</taxon>
        <taxon>Magnoliopsida</taxon>
        <taxon>eudicotyledons</taxon>
        <taxon>Gunneridae</taxon>
        <taxon>Pentapetalae</taxon>
        <taxon>rosids</taxon>
        <taxon>Vitales</taxon>
        <taxon>Vitaceae</taxon>
        <taxon>Viteae</taxon>
        <taxon>Vitis</taxon>
    </lineage>
</organism>
<evidence type="ECO:0000313" key="4">
    <source>
        <dbReference type="Proteomes" id="UP000288805"/>
    </source>
</evidence>
<evidence type="ECO:0000259" key="2">
    <source>
        <dbReference type="PROSITE" id="PS50106"/>
    </source>
</evidence>
<dbReference type="InterPro" id="IPR001478">
    <property type="entry name" value="PDZ"/>
</dbReference>
<dbReference type="AlphaFoldDB" id="A0A438ELW5"/>
<gene>
    <name evidence="3" type="primary">MET1_0</name>
    <name evidence="3" type="ORF">CK203_076078</name>
</gene>
<proteinExistence type="predicted"/>
<dbReference type="EMBL" id="QGNW01001243">
    <property type="protein sequence ID" value="RVW48726.1"/>
    <property type="molecule type" value="Genomic_DNA"/>
</dbReference>
<evidence type="ECO:0000313" key="3">
    <source>
        <dbReference type="EMBL" id="RVW48726.1"/>
    </source>
</evidence>
<keyword evidence="1" id="KW-0175">Coiled coil</keyword>
<feature type="domain" description="PDZ" evidence="2">
    <location>
        <begin position="90"/>
        <end position="129"/>
    </location>
</feature>
<dbReference type="PROSITE" id="PS50106">
    <property type="entry name" value="PDZ"/>
    <property type="match status" value="1"/>
</dbReference>
<reference evidence="3 4" key="1">
    <citation type="journal article" date="2018" name="PLoS Genet.">
        <title>Population sequencing reveals clonal diversity and ancestral inbreeding in the grapevine cultivar Chardonnay.</title>
        <authorList>
            <person name="Roach M.J."/>
            <person name="Johnson D.L."/>
            <person name="Bohlmann J."/>
            <person name="van Vuuren H.J."/>
            <person name="Jones S.J."/>
            <person name="Pretorius I.S."/>
            <person name="Schmidt S.A."/>
            <person name="Borneman A.R."/>
        </authorList>
    </citation>
    <scope>NUCLEOTIDE SEQUENCE [LARGE SCALE GENOMIC DNA]</scope>
    <source>
        <strain evidence="4">cv. Chardonnay</strain>
        <tissue evidence="3">Leaf</tissue>
    </source>
</reference>
<dbReference type="PANTHER" id="PTHR47661">
    <property type="entry name" value="PHOSPHOGLUCAN PHOSPHATASE LSF1, CHLOROPLASTIC"/>
    <property type="match status" value="1"/>
</dbReference>
<comment type="caution">
    <text evidence="3">The sequence shown here is derived from an EMBL/GenBank/DDBJ whole genome shotgun (WGS) entry which is preliminary data.</text>
</comment>